<dbReference type="InterPro" id="IPR015856">
    <property type="entry name" value="ABC_transpr_CbiO/EcfA_su"/>
</dbReference>
<evidence type="ECO:0000256" key="8">
    <source>
        <dbReference type="ARBA" id="ARBA00023136"/>
    </source>
</evidence>
<dbReference type="InterPro" id="IPR017871">
    <property type="entry name" value="ABC_transporter-like_CS"/>
</dbReference>
<dbReference type="CDD" id="cd03225">
    <property type="entry name" value="ABC_cobalt_CbiO_domain1"/>
    <property type="match status" value="2"/>
</dbReference>
<evidence type="ECO:0000313" key="10">
    <source>
        <dbReference type="EMBL" id="RRK10434.1"/>
    </source>
</evidence>
<sequence length="473" mass="53321">MATIALEHLSYTYQTAQTPIFEHVTAKFPAHQFTLLTGPSGTGKSTLLQLMAGLLPLPADHGHICYDQTQLQNISAPDRSKRVAMMFQNPNQQFAMDTVEHELIFALENQRTDPHIIHHRLTSALDFIGIRELQHRLLNQLSGGEKQKVALAVIVAMDSDVILLDEPFASVDPDARVSLLRRLVELRDQRGKTIILADHDYAGYDQIVDHVLQITPTHQVVELSRSDWPAFFAAFQPQTLPAWFLPVPVDQPLFALHQVGLRQGQHELVRPTDLQLHAHRNTLITGANGTGKSTLFEALVRLNPYSGTINYDGHDIQKLRRKRYARHVALLFQDAEAQFFNITVAEELAQSQKYAYGDYFTPTRIQSALTQLNLAGRDEQVIYTLSEGQKKKLQILLMLIMQSPVLLMDEPLKGLDLSSIHALVKLLQTVQAATQQTLIIISHQLTGLTPLIDYHLRLADHQLQYVGEVRHES</sequence>
<dbReference type="GO" id="GO:0043190">
    <property type="term" value="C:ATP-binding cassette (ABC) transporter complex"/>
    <property type="evidence" value="ECO:0007669"/>
    <property type="project" value="TreeGrafter"/>
</dbReference>
<dbReference type="PROSITE" id="PS50893">
    <property type="entry name" value="ABC_TRANSPORTER_2"/>
    <property type="match status" value="2"/>
</dbReference>
<dbReference type="PROSITE" id="PS00211">
    <property type="entry name" value="ABC_TRANSPORTER_1"/>
    <property type="match status" value="1"/>
</dbReference>
<keyword evidence="5" id="KW-0547">Nucleotide-binding</keyword>
<evidence type="ECO:0000256" key="2">
    <source>
        <dbReference type="ARBA" id="ARBA00005417"/>
    </source>
</evidence>
<dbReference type="Pfam" id="PF00005">
    <property type="entry name" value="ABC_tran"/>
    <property type="match status" value="2"/>
</dbReference>
<dbReference type="GO" id="GO:0042626">
    <property type="term" value="F:ATPase-coupled transmembrane transporter activity"/>
    <property type="evidence" value="ECO:0007669"/>
    <property type="project" value="TreeGrafter"/>
</dbReference>
<dbReference type="EMBL" id="QWZQ01000021">
    <property type="protein sequence ID" value="RRK10434.1"/>
    <property type="molecule type" value="Genomic_DNA"/>
</dbReference>
<evidence type="ECO:0000256" key="4">
    <source>
        <dbReference type="ARBA" id="ARBA00022475"/>
    </source>
</evidence>
<evidence type="ECO:0000256" key="5">
    <source>
        <dbReference type="ARBA" id="ARBA00022741"/>
    </source>
</evidence>
<proteinExistence type="inferred from homology"/>
<name>A0A3R8J7A0_9LACO</name>
<comment type="similarity">
    <text evidence="2">Belongs to the ABC transporter superfamily.</text>
</comment>
<keyword evidence="11" id="KW-1185">Reference proteome</keyword>
<feature type="domain" description="ABC transporter" evidence="9">
    <location>
        <begin position="254"/>
        <end position="473"/>
    </location>
</feature>
<dbReference type="SMART" id="SM00382">
    <property type="entry name" value="AAA"/>
    <property type="match status" value="2"/>
</dbReference>
<evidence type="ECO:0000256" key="6">
    <source>
        <dbReference type="ARBA" id="ARBA00022840"/>
    </source>
</evidence>
<dbReference type="PANTHER" id="PTHR43553:SF27">
    <property type="entry name" value="ENERGY-COUPLING FACTOR TRANSPORTER ATP-BINDING PROTEIN ECFA2"/>
    <property type="match status" value="1"/>
</dbReference>
<dbReference type="InterPro" id="IPR003593">
    <property type="entry name" value="AAA+_ATPase"/>
</dbReference>
<dbReference type="OrthoDB" id="501320at2"/>
<comment type="subcellular location">
    <subcellularLocation>
        <location evidence="1">Cell membrane</location>
        <topology evidence="1">Peripheral membrane protein</topology>
    </subcellularLocation>
</comment>
<comment type="caution">
    <text evidence="10">The sequence shown here is derived from an EMBL/GenBank/DDBJ whole genome shotgun (WGS) entry which is preliminary data.</text>
</comment>
<keyword evidence="4" id="KW-1003">Cell membrane</keyword>
<evidence type="ECO:0000313" key="11">
    <source>
        <dbReference type="Proteomes" id="UP000283633"/>
    </source>
</evidence>
<dbReference type="SUPFAM" id="SSF52540">
    <property type="entry name" value="P-loop containing nucleoside triphosphate hydrolases"/>
    <property type="match status" value="2"/>
</dbReference>
<evidence type="ECO:0000256" key="3">
    <source>
        <dbReference type="ARBA" id="ARBA00022448"/>
    </source>
</evidence>
<dbReference type="GO" id="GO:0005524">
    <property type="term" value="F:ATP binding"/>
    <property type="evidence" value="ECO:0007669"/>
    <property type="project" value="UniProtKB-KW"/>
</dbReference>
<dbReference type="InterPro" id="IPR027417">
    <property type="entry name" value="P-loop_NTPase"/>
</dbReference>
<keyword evidence="3" id="KW-0813">Transport</keyword>
<dbReference type="InterPro" id="IPR050095">
    <property type="entry name" value="ECF_ABC_transporter_ATP-bd"/>
</dbReference>
<dbReference type="InterPro" id="IPR003439">
    <property type="entry name" value="ABC_transporter-like_ATP-bd"/>
</dbReference>
<evidence type="ECO:0000259" key="9">
    <source>
        <dbReference type="PROSITE" id="PS50893"/>
    </source>
</evidence>
<evidence type="ECO:0000256" key="1">
    <source>
        <dbReference type="ARBA" id="ARBA00004202"/>
    </source>
</evidence>
<keyword evidence="8" id="KW-0472">Membrane</keyword>
<keyword evidence="6 10" id="KW-0067">ATP-binding</keyword>
<feature type="domain" description="ABC transporter" evidence="9">
    <location>
        <begin position="4"/>
        <end position="241"/>
    </location>
</feature>
<dbReference type="PANTHER" id="PTHR43553">
    <property type="entry name" value="HEAVY METAL TRANSPORTER"/>
    <property type="match status" value="1"/>
</dbReference>
<dbReference type="Proteomes" id="UP000283633">
    <property type="component" value="Unassembled WGS sequence"/>
</dbReference>
<gene>
    <name evidence="10" type="ORF">D1831_07700</name>
</gene>
<dbReference type="GO" id="GO:0016887">
    <property type="term" value="F:ATP hydrolysis activity"/>
    <property type="evidence" value="ECO:0007669"/>
    <property type="project" value="InterPro"/>
</dbReference>
<dbReference type="AlphaFoldDB" id="A0A3R8J7A0"/>
<reference evidence="10 11" key="1">
    <citation type="submission" date="2018-08" db="EMBL/GenBank/DDBJ databases">
        <title>Genome Lactobacillus garii FI11369.</title>
        <authorList>
            <person name="Diaz M."/>
            <person name="Narbad A."/>
        </authorList>
    </citation>
    <scope>NUCLEOTIDE SEQUENCE [LARGE SCALE GENOMIC DNA]</scope>
    <source>
        <strain evidence="10 11">FI11369</strain>
    </source>
</reference>
<evidence type="ECO:0000256" key="7">
    <source>
        <dbReference type="ARBA" id="ARBA00022967"/>
    </source>
</evidence>
<accession>A0A3R8J7A0</accession>
<dbReference type="RefSeq" id="WP_125072351.1">
    <property type="nucleotide sequence ID" value="NZ_QWZQ01000021.1"/>
</dbReference>
<keyword evidence="7" id="KW-1278">Translocase</keyword>
<protein>
    <submittedName>
        <fullName evidence="10">ABC transporter ATP-binding protein</fullName>
    </submittedName>
</protein>
<organism evidence="10 11">
    <name type="scientific">Lactiplantibacillus garii</name>
    <dbReference type="NCBI Taxonomy" id="2306423"/>
    <lineage>
        <taxon>Bacteria</taxon>
        <taxon>Bacillati</taxon>
        <taxon>Bacillota</taxon>
        <taxon>Bacilli</taxon>
        <taxon>Lactobacillales</taxon>
        <taxon>Lactobacillaceae</taxon>
        <taxon>Lactiplantibacillus</taxon>
    </lineage>
</organism>
<dbReference type="Gene3D" id="3.40.50.300">
    <property type="entry name" value="P-loop containing nucleotide triphosphate hydrolases"/>
    <property type="match status" value="2"/>
</dbReference>